<comment type="caution">
    <text evidence="2">The sequence shown here is derived from an EMBL/GenBank/DDBJ whole genome shotgun (WGS) entry which is preliminary data.</text>
</comment>
<evidence type="ECO:0000256" key="1">
    <source>
        <dbReference type="SAM" id="SignalP"/>
    </source>
</evidence>
<keyword evidence="1" id="KW-0732">Signal</keyword>
<dbReference type="RefSeq" id="WP_183477989.1">
    <property type="nucleotide sequence ID" value="NZ_JACIFO010000008.1"/>
</dbReference>
<gene>
    <name evidence="2" type="ORF">GGR32_001946</name>
</gene>
<dbReference type="SUPFAM" id="SSF63829">
    <property type="entry name" value="Calcium-dependent phosphotriesterase"/>
    <property type="match status" value="1"/>
</dbReference>
<feature type="chain" id="PRO_5032282085" evidence="1">
    <location>
        <begin position="20"/>
        <end position="312"/>
    </location>
</feature>
<dbReference type="InterPro" id="IPR015943">
    <property type="entry name" value="WD40/YVTN_repeat-like_dom_sf"/>
</dbReference>
<evidence type="ECO:0000313" key="3">
    <source>
        <dbReference type="Proteomes" id="UP000553034"/>
    </source>
</evidence>
<organism evidence="2 3">
    <name type="scientific">Mesonia hippocampi</name>
    <dbReference type="NCBI Taxonomy" id="1628250"/>
    <lineage>
        <taxon>Bacteria</taxon>
        <taxon>Pseudomonadati</taxon>
        <taxon>Bacteroidota</taxon>
        <taxon>Flavobacteriia</taxon>
        <taxon>Flavobacteriales</taxon>
        <taxon>Flavobacteriaceae</taxon>
        <taxon>Mesonia</taxon>
    </lineage>
</organism>
<evidence type="ECO:0000313" key="2">
    <source>
        <dbReference type="EMBL" id="MBB4119640.1"/>
    </source>
</evidence>
<sequence>MKIYAITLFFSLFFINIQAQNAVLYDSKNTSMIDDQLSKVTVDFNGNVWFGTSGFGLVKYDGGKFENYGQSHSTIGTSINLLFTDSKGCVWLNFTRPYSQLLFYDGLNWKEINGEENGISASSIAEDNFGNIYVGGYNQLLRFDGKNWQEIKLPFKNINVTSIDIDGKGNIAIAYENGVLVRENNQWRKITEENSELRLSTVKALKYIDNKIFIGYGGGHGDGGFSILDNDKWTHFNKSNSSIPDHMVKDIEIDSEGIIWMATNNGLIKMKNENVESVFIREGMFKNTTFDIAIGQDKIWVTTNFGLIEIEK</sequence>
<keyword evidence="3" id="KW-1185">Reference proteome</keyword>
<protein>
    <submittedName>
        <fullName evidence="2">Ligand-binding sensor domain-containing protein</fullName>
    </submittedName>
</protein>
<dbReference type="Proteomes" id="UP000553034">
    <property type="component" value="Unassembled WGS sequence"/>
</dbReference>
<dbReference type="AlphaFoldDB" id="A0A840ERP3"/>
<name>A0A840ERP3_9FLAO</name>
<dbReference type="EMBL" id="JACIFO010000008">
    <property type="protein sequence ID" value="MBB4119640.1"/>
    <property type="molecule type" value="Genomic_DNA"/>
</dbReference>
<feature type="signal peptide" evidence="1">
    <location>
        <begin position="1"/>
        <end position="19"/>
    </location>
</feature>
<proteinExistence type="predicted"/>
<accession>A0A840ERP3</accession>
<dbReference type="Gene3D" id="2.130.10.10">
    <property type="entry name" value="YVTN repeat-like/Quinoprotein amine dehydrogenase"/>
    <property type="match status" value="3"/>
</dbReference>
<reference evidence="2 3" key="1">
    <citation type="submission" date="2020-08" db="EMBL/GenBank/DDBJ databases">
        <title>Genomic Encyclopedia of Type Strains, Phase IV (KMG-IV): sequencing the most valuable type-strain genomes for metagenomic binning, comparative biology and taxonomic classification.</title>
        <authorList>
            <person name="Goeker M."/>
        </authorList>
    </citation>
    <scope>NUCLEOTIDE SEQUENCE [LARGE SCALE GENOMIC DNA]</scope>
    <source>
        <strain evidence="2 3">DSM 29568</strain>
    </source>
</reference>